<proteinExistence type="predicted"/>
<comment type="caution">
    <text evidence="3">The sequence shown here is derived from an EMBL/GenBank/DDBJ whole genome shotgun (WGS) entry which is preliminary data.</text>
</comment>
<protein>
    <submittedName>
        <fullName evidence="3">Putative P-loop containing nucleoside triphosphate hydrolase</fullName>
    </submittedName>
</protein>
<feature type="domain" description="NB-ARC" evidence="2">
    <location>
        <begin position="10"/>
        <end position="80"/>
    </location>
</feature>
<reference evidence="3" key="1">
    <citation type="journal article" date="2018" name="Nat. Plants">
        <title>Whole-genome landscape of Medicago truncatula symbiotic genes.</title>
        <authorList>
            <person name="Pecrix Y."/>
            <person name="Gamas P."/>
            <person name="Carrere S."/>
        </authorList>
    </citation>
    <scope>NUCLEOTIDE SEQUENCE</scope>
    <source>
        <tissue evidence="3">Leaves</tissue>
    </source>
</reference>
<dbReference type="PRINTS" id="PR00364">
    <property type="entry name" value="DISEASERSIST"/>
</dbReference>
<dbReference type="Gene3D" id="3.40.50.300">
    <property type="entry name" value="P-loop containing nucleotide triphosphate hydrolases"/>
    <property type="match status" value="1"/>
</dbReference>
<organism evidence="3">
    <name type="scientific">Medicago truncatula</name>
    <name type="common">Barrel medic</name>
    <name type="synonym">Medicago tribuloides</name>
    <dbReference type="NCBI Taxonomy" id="3880"/>
    <lineage>
        <taxon>Eukaryota</taxon>
        <taxon>Viridiplantae</taxon>
        <taxon>Streptophyta</taxon>
        <taxon>Embryophyta</taxon>
        <taxon>Tracheophyta</taxon>
        <taxon>Spermatophyta</taxon>
        <taxon>Magnoliopsida</taxon>
        <taxon>eudicotyledons</taxon>
        <taxon>Gunneridae</taxon>
        <taxon>Pentapetalae</taxon>
        <taxon>rosids</taxon>
        <taxon>fabids</taxon>
        <taxon>Fabales</taxon>
        <taxon>Fabaceae</taxon>
        <taxon>Papilionoideae</taxon>
        <taxon>50 kb inversion clade</taxon>
        <taxon>NPAAA clade</taxon>
        <taxon>Hologalegina</taxon>
        <taxon>IRL clade</taxon>
        <taxon>Trifolieae</taxon>
        <taxon>Medicago</taxon>
    </lineage>
</organism>
<name>A0A396JQK0_MEDTR</name>
<dbReference type="GO" id="GO:0043531">
    <property type="term" value="F:ADP binding"/>
    <property type="evidence" value="ECO:0007669"/>
    <property type="project" value="InterPro"/>
</dbReference>
<dbReference type="GO" id="GO:0016787">
    <property type="term" value="F:hydrolase activity"/>
    <property type="evidence" value="ECO:0007669"/>
    <property type="project" value="UniProtKB-KW"/>
</dbReference>
<dbReference type="Gramene" id="rna4489">
    <property type="protein sequence ID" value="RHN80550.1"/>
    <property type="gene ID" value="gene4489"/>
</dbReference>
<dbReference type="PANTHER" id="PTHR36766">
    <property type="entry name" value="PLANT BROAD-SPECTRUM MILDEW RESISTANCE PROTEIN RPW8"/>
    <property type="match status" value="1"/>
</dbReference>
<evidence type="ECO:0000259" key="2">
    <source>
        <dbReference type="Pfam" id="PF00931"/>
    </source>
</evidence>
<keyword evidence="3" id="KW-0378">Hydrolase</keyword>
<dbReference type="EMBL" id="PSQE01000001">
    <property type="protein sequence ID" value="RHN80550.1"/>
    <property type="molecule type" value="Genomic_DNA"/>
</dbReference>
<dbReference type="Proteomes" id="UP000265566">
    <property type="component" value="Chromosome 1"/>
</dbReference>
<keyword evidence="1" id="KW-0611">Plant defense</keyword>
<dbReference type="PANTHER" id="PTHR36766:SF30">
    <property type="entry name" value="TIR-NBS TYPE DISEASE RESISTANCE PROTEIN-RELATED"/>
    <property type="match status" value="1"/>
</dbReference>
<dbReference type="AlphaFoldDB" id="A0A396JQK0"/>
<gene>
    <name evidence="3" type="ORF">MtrunA17_Chr1g0189501</name>
</gene>
<sequence>MAESIIYGREREKEEIIKFLFSDANQVSIISIVGLMGKGKTTLTQLVYNDHRIHEQFEFKAWVHVSESFDCLRLIQEILYHQLQHWLAGNKYLLVLDDAWIKNRNMFGAFTTFF</sequence>
<dbReference type="InterPro" id="IPR002182">
    <property type="entry name" value="NB-ARC"/>
</dbReference>
<accession>A0A396JQK0</accession>
<dbReference type="Pfam" id="PF00931">
    <property type="entry name" value="NB-ARC"/>
    <property type="match status" value="1"/>
</dbReference>
<evidence type="ECO:0000313" key="3">
    <source>
        <dbReference type="EMBL" id="RHN80550.1"/>
    </source>
</evidence>
<evidence type="ECO:0000256" key="1">
    <source>
        <dbReference type="ARBA" id="ARBA00022821"/>
    </source>
</evidence>
<dbReference type="SUPFAM" id="SSF52540">
    <property type="entry name" value="P-loop containing nucleoside triphosphate hydrolases"/>
    <property type="match status" value="1"/>
</dbReference>
<dbReference type="InterPro" id="IPR027417">
    <property type="entry name" value="P-loop_NTPase"/>
</dbReference>
<dbReference type="GO" id="GO:0006952">
    <property type="term" value="P:defense response"/>
    <property type="evidence" value="ECO:0007669"/>
    <property type="project" value="UniProtKB-KW"/>
</dbReference>